<gene>
    <name evidence="2" type="ORF">CLV27_0661</name>
</gene>
<accession>A0A4R1GF26</accession>
<evidence type="ECO:0000313" key="2">
    <source>
        <dbReference type="EMBL" id="TCK05235.1"/>
    </source>
</evidence>
<dbReference type="InterPro" id="IPR036866">
    <property type="entry name" value="RibonucZ/Hydroxyglut_hydro"/>
</dbReference>
<dbReference type="PANTHER" id="PTHR15032:SF4">
    <property type="entry name" value="N-ACYL-PHOSPHATIDYLETHANOLAMINE-HYDROLYZING PHOSPHOLIPASE D"/>
    <property type="match status" value="1"/>
</dbReference>
<sequence>MGQGRIENLGHSSFLVKVGGRTILTDPFLTDSAGGIKRVVPPAKLPEELSPDVVLISHAHYDHLDLKTLRRLKGEFTVVTPERCAKVVKGREVVELADFESTEVKGIKILKVPAKHNRGRNILYPDTGVGGFVFTVEGLTFYFAGDTAFSPELYALIAERAPAIDFAMLPIGGFMPFPFRRFHQTPEEAFRGFCLLNARNLVPIHFGTWHLIPFYVKREKAVERLLSCSYICGREKGVLVIRPGEFFDI</sequence>
<reference evidence="2 3" key="1">
    <citation type="submission" date="2019-03" db="EMBL/GenBank/DDBJ databases">
        <title>Genomic Encyclopedia of Archaeal and Bacterial Type Strains, Phase II (KMG-II): from individual species to whole genera.</title>
        <authorList>
            <person name="Goeker M."/>
        </authorList>
    </citation>
    <scope>NUCLEOTIDE SEQUENCE [LARGE SCALE GENOMIC DNA]</scope>
    <source>
        <strain evidence="2 3">DSM 24425</strain>
    </source>
</reference>
<dbReference type="EMBL" id="SMFV01000002">
    <property type="protein sequence ID" value="TCK05235.1"/>
    <property type="molecule type" value="Genomic_DNA"/>
</dbReference>
<dbReference type="InterPro" id="IPR001279">
    <property type="entry name" value="Metallo-B-lactamas"/>
</dbReference>
<dbReference type="OrthoDB" id="9805728at2"/>
<evidence type="ECO:0000259" key="1">
    <source>
        <dbReference type="SMART" id="SM00849"/>
    </source>
</evidence>
<dbReference type="Pfam" id="PF12706">
    <property type="entry name" value="Lactamase_B_2"/>
    <property type="match status" value="1"/>
</dbReference>
<name>A0A4R1GF26_9BACT</name>
<dbReference type="Proteomes" id="UP000295777">
    <property type="component" value="Unassembled WGS sequence"/>
</dbReference>
<feature type="domain" description="Metallo-beta-lactamase" evidence="1">
    <location>
        <begin position="10"/>
        <end position="205"/>
    </location>
</feature>
<keyword evidence="3" id="KW-1185">Reference proteome</keyword>
<organism evidence="2 3">
    <name type="scientific">Phorcysia thermohydrogeniphila</name>
    <dbReference type="NCBI Taxonomy" id="936138"/>
    <lineage>
        <taxon>Bacteria</taxon>
        <taxon>Pseudomonadati</taxon>
        <taxon>Aquificota</taxon>
        <taxon>Aquificia</taxon>
        <taxon>Desulfurobacteriales</taxon>
        <taxon>Desulfurobacteriaceae</taxon>
        <taxon>Phorcysia</taxon>
    </lineage>
</organism>
<protein>
    <submittedName>
        <fullName evidence="2">L-ascorbate metabolism protein UlaG (Beta-lactamase superfamily)</fullName>
    </submittedName>
</protein>
<dbReference type="Gene3D" id="3.60.15.10">
    <property type="entry name" value="Ribonuclease Z/Hydroxyacylglutathione hydrolase-like"/>
    <property type="match status" value="1"/>
</dbReference>
<dbReference type="PANTHER" id="PTHR15032">
    <property type="entry name" value="N-ACYL-PHOSPHATIDYLETHANOLAMINE-HYDROLYZING PHOSPHOLIPASE D"/>
    <property type="match status" value="1"/>
</dbReference>
<dbReference type="GO" id="GO:0005737">
    <property type="term" value="C:cytoplasm"/>
    <property type="evidence" value="ECO:0007669"/>
    <property type="project" value="TreeGrafter"/>
</dbReference>
<dbReference type="AlphaFoldDB" id="A0A4R1GF26"/>
<dbReference type="RefSeq" id="WP_132525775.1">
    <property type="nucleotide sequence ID" value="NZ_SMFV01000002.1"/>
</dbReference>
<dbReference type="SMART" id="SM00849">
    <property type="entry name" value="Lactamase_B"/>
    <property type="match status" value="1"/>
</dbReference>
<evidence type="ECO:0000313" key="3">
    <source>
        <dbReference type="Proteomes" id="UP000295777"/>
    </source>
</evidence>
<proteinExistence type="predicted"/>
<comment type="caution">
    <text evidence="2">The sequence shown here is derived from an EMBL/GenBank/DDBJ whole genome shotgun (WGS) entry which is preliminary data.</text>
</comment>
<dbReference type="SUPFAM" id="SSF56281">
    <property type="entry name" value="Metallo-hydrolase/oxidoreductase"/>
    <property type="match status" value="1"/>
</dbReference>